<feature type="region of interest" description="Disordered" evidence="1">
    <location>
        <begin position="1"/>
        <end position="36"/>
    </location>
</feature>
<evidence type="ECO:0000313" key="5">
    <source>
        <dbReference type="Proteomes" id="UP001501266"/>
    </source>
</evidence>
<feature type="domain" description="DUF4190" evidence="3">
    <location>
        <begin position="49"/>
        <end position="107"/>
    </location>
</feature>
<dbReference type="RefSeq" id="WP_343918645.1">
    <property type="nucleotide sequence ID" value="NZ_BAAAKK010000003.1"/>
</dbReference>
<feature type="transmembrane region" description="Helical" evidence="2">
    <location>
        <begin position="90"/>
        <end position="120"/>
    </location>
</feature>
<evidence type="ECO:0000256" key="1">
    <source>
        <dbReference type="SAM" id="MobiDB-lite"/>
    </source>
</evidence>
<protein>
    <recommendedName>
        <fullName evidence="3">DUF4190 domain-containing protein</fullName>
    </recommendedName>
</protein>
<sequence length="129" mass="13121">MSATAWQQQGWGAPPVPQQPMQHPMHQGAQQAWASPTHPGPKTNLLAMLAIGAAAAGTTVLLGLGSIAAIVLGCIALSQLRRTGEDGRLLAIWAIVLGAITLVGLIAATIAGIAMIVTVVEQAQSIAGF</sequence>
<keyword evidence="2" id="KW-0812">Transmembrane</keyword>
<comment type="caution">
    <text evidence="4">The sequence shown here is derived from an EMBL/GenBank/DDBJ whole genome shotgun (WGS) entry which is preliminary data.</text>
</comment>
<dbReference type="InterPro" id="IPR025241">
    <property type="entry name" value="DUF4190"/>
</dbReference>
<organism evidence="4 5">
    <name type="scientific">Agrococcus citreus</name>
    <dbReference type="NCBI Taxonomy" id="84643"/>
    <lineage>
        <taxon>Bacteria</taxon>
        <taxon>Bacillati</taxon>
        <taxon>Actinomycetota</taxon>
        <taxon>Actinomycetes</taxon>
        <taxon>Micrococcales</taxon>
        <taxon>Microbacteriaceae</taxon>
        <taxon>Agrococcus</taxon>
    </lineage>
</organism>
<evidence type="ECO:0000259" key="3">
    <source>
        <dbReference type="Pfam" id="PF13828"/>
    </source>
</evidence>
<evidence type="ECO:0000256" key="2">
    <source>
        <dbReference type="SAM" id="Phobius"/>
    </source>
</evidence>
<dbReference type="EMBL" id="BAAAKK010000003">
    <property type="protein sequence ID" value="GAA1421720.1"/>
    <property type="molecule type" value="Genomic_DNA"/>
</dbReference>
<feature type="compositionally biased region" description="Low complexity" evidence="1">
    <location>
        <begin position="19"/>
        <end position="32"/>
    </location>
</feature>
<gene>
    <name evidence="4" type="ORF">GCM10009640_13170</name>
</gene>
<keyword evidence="2" id="KW-1133">Transmembrane helix</keyword>
<feature type="compositionally biased region" description="Polar residues" evidence="1">
    <location>
        <begin position="1"/>
        <end position="10"/>
    </location>
</feature>
<evidence type="ECO:0000313" key="4">
    <source>
        <dbReference type="EMBL" id="GAA1421720.1"/>
    </source>
</evidence>
<accession>A0ABN1YSL7</accession>
<keyword evidence="5" id="KW-1185">Reference proteome</keyword>
<reference evidence="4 5" key="1">
    <citation type="journal article" date="2019" name="Int. J. Syst. Evol. Microbiol.">
        <title>The Global Catalogue of Microorganisms (GCM) 10K type strain sequencing project: providing services to taxonomists for standard genome sequencing and annotation.</title>
        <authorList>
            <consortium name="The Broad Institute Genomics Platform"/>
            <consortium name="The Broad Institute Genome Sequencing Center for Infectious Disease"/>
            <person name="Wu L."/>
            <person name="Ma J."/>
        </authorList>
    </citation>
    <scope>NUCLEOTIDE SEQUENCE [LARGE SCALE GENOMIC DNA]</scope>
    <source>
        <strain evidence="4 5">JCM 12398</strain>
    </source>
</reference>
<feature type="transmembrane region" description="Helical" evidence="2">
    <location>
        <begin position="45"/>
        <end position="78"/>
    </location>
</feature>
<keyword evidence="2" id="KW-0472">Membrane</keyword>
<dbReference type="Pfam" id="PF13828">
    <property type="entry name" value="DUF4190"/>
    <property type="match status" value="1"/>
</dbReference>
<proteinExistence type="predicted"/>
<dbReference type="Proteomes" id="UP001501266">
    <property type="component" value="Unassembled WGS sequence"/>
</dbReference>
<name>A0ABN1YSL7_9MICO</name>